<keyword evidence="6" id="KW-1185">Reference proteome</keyword>
<evidence type="ECO:0000259" key="4">
    <source>
        <dbReference type="Pfam" id="PF01593"/>
    </source>
</evidence>
<dbReference type="STRING" id="1612308.SAMN05444581_11458"/>
<feature type="binding site" evidence="3">
    <location>
        <position position="240"/>
    </location>
    <ligand>
        <name>FAD</name>
        <dbReference type="ChEBI" id="CHEBI:57692"/>
    </ligand>
</feature>
<accession>A0A1I4BF77</accession>
<dbReference type="InterPro" id="IPR036188">
    <property type="entry name" value="FAD/NAD-bd_sf"/>
</dbReference>
<dbReference type="SUPFAM" id="SSF51905">
    <property type="entry name" value="FAD/NAD(P)-binding domain"/>
    <property type="match status" value="1"/>
</dbReference>
<dbReference type="PANTHER" id="PTHR42923">
    <property type="entry name" value="PROTOPORPHYRINOGEN OXIDASE"/>
    <property type="match status" value="1"/>
</dbReference>
<keyword evidence="2" id="KW-0560">Oxidoreductase</keyword>
<dbReference type="AlphaFoldDB" id="A0A1I4BF77"/>
<dbReference type="GO" id="GO:0016491">
    <property type="term" value="F:oxidoreductase activity"/>
    <property type="evidence" value="ECO:0007669"/>
    <property type="project" value="UniProtKB-KW"/>
</dbReference>
<dbReference type="PRINTS" id="PR00757">
    <property type="entry name" value="AMINEOXDASEF"/>
</dbReference>
<dbReference type="Proteomes" id="UP000198755">
    <property type="component" value="Unassembled WGS sequence"/>
</dbReference>
<sequence>MASPSASPNDEVAVIGSGIAGLSAAWLLSRSRRVALFEKEQRPGGHSNTIEIVGRGGLLPVDTGFMVFNEVNYPNLTALFRHLGVTTKASDMSFAASLDGGSFEYSSLDFDGVPRISGNMIRPRFWSMISGILRFYREAPLLLDSSAIDGVSLGDYLDRAGYSRALIQDHILPMSAAIWSASATDIANYPLNTFLRFFVSHRLMSIRDRLQWLTVEGGSRDYVRRMTGAMGASMRLGLAVKRIYRKDGCVIVQDVSGGERRFSHVVIATHADQALGLLGDADPDERRLLGAFKYATNRTLLHSDPSLMPRRRRVWSSWNFLQPKGPDDRPAPCVTYWMNKLQSLDPSVPLFVTLNPAHEPDPKKIVRELTYEHPQFDQAALRAQSDLWTLQGRRNTWFCGSYFGYGFHEDALQAGLAAAEEIGEARRPWTVPNESGRIAIRSRALAPAA</sequence>
<reference evidence="5 6" key="1">
    <citation type="submission" date="2016-10" db="EMBL/GenBank/DDBJ databases">
        <authorList>
            <person name="de Groot N.N."/>
        </authorList>
    </citation>
    <scope>NUCLEOTIDE SEQUENCE [LARGE SCALE GENOMIC DNA]</scope>
    <source>
        <strain evidence="5 6">NE2</strain>
    </source>
</reference>
<evidence type="ECO:0000256" key="1">
    <source>
        <dbReference type="ARBA" id="ARBA00001974"/>
    </source>
</evidence>
<organism evidence="5 6">
    <name type="scientific">Methylocapsa palsarum</name>
    <dbReference type="NCBI Taxonomy" id="1612308"/>
    <lineage>
        <taxon>Bacteria</taxon>
        <taxon>Pseudomonadati</taxon>
        <taxon>Pseudomonadota</taxon>
        <taxon>Alphaproteobacteria</taxon>
        <taxon>Hyphomicrobiales</taxon>
        <taxon>Beijerinckiaceae</taxon>
        <taxon>Methylocapsa</taxon>
    </lineage>
</organism>
<protein>
    <submittedName>
        <fullName evidence="5">Predicted NAD/FAD-binding protein</fullName>
    </submittedName>
</protein>
<dbReference type="Pfam" id="PF01593">
    <property type="entry name" value="Amino_oxidase"/>
    <property type="match status" value="1"/>
</dbReference>
<gene>
    <name evidence="5" type="ORF">SAMN05444581_11458</name>
</gene>
<dbReference type="InterPro" id="IPR002937">
    <property type="entry name" value="Amino_oxidase"/>
</dbReference>
<dbReference type="EMBL" id="FOSN01000014">
    <property type="protein sequence ID" value="SFK66661.1"/>
    <property type="molecule type" value="Genomic_DNA"/>
</dbReference>
<dbReference type="InterPro" id="IPR001613">
    <property type="entry name" value="Flavin_amine_oxidase"/>
</dbReference>
<comment type="cofactor">
    <cofactor evidence="1">
        <name>FAD</name>
        <dbReference type="ChEBI" id="CHEBI:57692"/>
    </cofactor>
</comment>
<dbReference type="Gene3D" id="3.30.70.1990">
    <property type="match status" value="1"/>
</dbReference>
<feature type="domain" description="Amine oxidase" evidence="4">
    <location>
        <begin position="19"/>
        <end position="275"/>
    </location>
</feature>
<dbReference type="RefSeq" id="WP_091684936.1">
    <property type="nucleotide sequence ID" value="NZ_FOSN01000014.1"/>
</dbReference>
<proteinExistence type="predicted"/>
<name>A0A1I4BF77_9HYPH</name>
<evidence type="ECO:0000256" key="3">
    <source>
        <dbReference type="PIRSR" id="PIRSR601613-1"/>
    </source>
</evidence>
<evidence type="ECO:0000256" key="2">
    <source>
        <dbReference type="ARBA" id="ARBA00023002"/>
    </source>
</evidence>
<evidence type="ECO:0000313" key="5">
    <source>
        <dbReference type="EMBL" id="SFK66661.1"/>
    </source>
</evidence>
<dbReference type="Gene3D" id="3.50.50.60">
    <property type="entry name" value="FAD/NAD(P)-binding domain"/>
    <property type="match status" value="1"/>
</dbReference>
<dbReference type="InterPro" id="IPR050464">
    <property type="entry name" value="Zeta_carotene_desat/Oxidored"/>
</dbReference>
<evidence type="ECO:0000313" key="6">
    <source>
        <dbReference type="Proteomes" id="UP000198755"/>
    </source>
</evidence>
<dbReference type="PANTHER" id="PTHR42923:SF17">
    <property type="entry name" value="AMINE OXIDASE DOMAIN-CONTAINING PROTEIN"/>
    <property type="match status" value="1"/>
</dbReference>
<dbReference type="OrthoDB" id="20837at2"/>
<dbReference type="Gene3D" id="1.10.405.20">
    <property type="match status" value="1"/>
</dbReference>